<feature type="domain" description="Alpha/beta hydrolase" evidence="1">
    <location>
        <begin position="9"/>
        <end position="452"/>
    </location>
</feature>
<dbReference type="AlphaFoldDB" id="A0A2I2L1R1"/>
<dbReference type="InterPro" id="IPR045394">
    <property type="entry name" value="Abhydrolase_dom"/>
</dbReference>
<protein>
    <recommendedName>
        <fullName evidence="1">Alpha/beta hydrolase domain-containing protein</fullName>
    </recommendedName>
</protein>
<gene>
    <name evidence="2" type="ORF">FRACA_840001</name>
</gene>
<accession>A0A2I2L1R1</accession>
<name>A0A2I2L1R1_9ACTN</name>
<evidence type="ECO:0000313" key="2">
    <source>
        <dbReference type="EMBL" id="SNQ51863.1"/>
    </source>
</evidence>
<evidence type="ECO:0000313" key="3">
    <source>
        <dbReference type="Proteomes" id="UP000234331"/>
    </source>
</evidence>
<dbReference type="RefSeq" id="WP_341477282.1">
    <property type="nucleotide sequence ID" value="NZ_FZMO01000552.1"/>
</dbReference>
<dbReference type="Pfam" id="PF20091">
    <property type="entry name" value="Abhydrolase_10"/>
    <property type="match status" value="1"/>
</dbReference>
<proteinExistence type="predicted"/>
<dbReference type="EMBL" id="FZMO01000552">
    <property type="protein sequence ID" value="SNQ51863.1"/>
    <property type="molecule type" value="Genomic_DNA"/>
</dbReference>
<organism evidence="2 3">
    <name type="scientific">Frankia canadensis</name>
    <dbReference type="NCBI Taxonomy" id="1836972"/>
    <lineage>
        <taxon>Bacteria</taxon>
        <taxon>Bacillati</taxon>
        <taxon>Actinomycetota</taxon>
        <taxon>Actinomycetes</taxon>
        <taxon>Frankiales</taxon>
        <taxon>Frankiaceae</taxon>
        <taxon>Frankia</taxon>
    </lineage>
</organism>
<sequence>MAASARLIGPVHGGAHGWPLGTTLVDVSTYGYVEEEYFLEGDATTYRLTDSELRTDGRWTAEPSGSLPFRTRMVVRRPVDPAKFNGTVIVSWNNVSAGTDGFQLDTPEIFEGGFAVAAVSTQVVSVYGFDTASPQGLVSWDPERYGSLSIPSDDASYGIFTAAAQLVGPGRDLAANDPMGGLDVRRLLAHGASQSAARLQSYFNAIQPLTNRFDGFLFDVHFGWSAPLATEQAARETALPDVVHRFQSVTRLRDDLRVPVLVVNSETEAPAFAEARQPDTDTFRLWEAAGTSHASTHTIRVVAGKFQRDWGVNLAAVAGLNGPSPNTVDLRPLRDASFFHMQRWLAERIPPPAQPRIEITGEPPTIVRDAHGIARGGIRLPAVAVPTAKVTGTIGSANLLENLGGSSEPFSADTLKALYPTRELYLEKVEKAVSAGVAAGFILPRDATAMIREAESTAPQ</sequence>
<keyword evidence="3" id="KW-1185">Reference proteome</keyword>
<reference evidence="2 3" key="1">
    <citation type="submission" date="2017-06" db="EMBL/GenBank/DDBJ databases">
        <authorList>
            <person name="Kim H.J."/>
            <person name="Triplett B.A."/>
        </authorList>
    </citation>
    <scope>NUCLEOTIDE SEQUENCE [LARGE SCALE GENOMIC DNA]</scope>
    <source>
        <strain evidence="2">FRACA_ARgP5</strain>
    </source>
</reference>
<evidence type="ECO:0000259" key="1">
    <source>
        <dbReference type="Pfam" id="PF20091"/>
    </source>
</evidence>
<dbReference type="Proteomes" id="UP000234331">
    <property type="component" value="Unassembled WGS sequence"/>
</dbReference>